<evidence type="ECO:0000313" key="7">
    <source>
        <dbReference type="EMBL" id="KAG9450800.1"/>
    </source>
</evidence>
<reference evidence="7 8" key="1">
    <citation type="submission" date="2021-07" db="EMBL/GenBank/DDBJ databases">
        <title>The Aristolochia fimbriata genome: insights into angiosperm evolution, floral development and chemical biosynthesis.</title>
        <authorList>
            <person name="Jiao Y."/>
        </authorList>
    </citation>
    <scope>NUCLEOTIDE SEQUENCE [LARGE SCALE GENOMIC DNA]</scope>
    <source>
        <strain evidence="7">IBCAS-2021</strain>
        <tissue evidence="7">Leaf</tissue>
    </source>
</reference>
<dbReference type="GO" id="GO:0046983">
    <property type="term" value="F:protein dimerization activity"/>
    <property type="evidence" value="ECO:0007669"/>
    <property type="project" value="InterPro"/>
</dbReference>
<dbReference type="PROSITE" id="PS50888">
    <property type="entry name" value="BHLH"/>
    <property type="match status" value="1"/>
</dbReference>
<keyword evidence="3" id="KW-0804">Transcription</keyword>
<comment type="subcellular location">
    <subcellularLocation>
        <location evidence="1">Nucleus</location>
    </subcellularLocation>
</comment>
<dbReference type="PANTHER" id="PTHR31945">
    <property type="entry name" value="TRANSCRIPTION FACTOR SCREAM2-RELATED"/>
    <property type="match status" value="1"/>
</dbReference>
<dbReference type="PANTHER" id="PTHR31945:SF26">
    <property type="entry name" value="TRANSCRIPTION FACTOR BHLH35"/>
    <property type="match status" value="1"/>
</dbReference>
<dbReference type="InterPro" id="IPR036638">
    <property type="entry name" value="HLH_DNA-bd_sf"/>
</dbReference>
<evidence type="ECO:0000256" key="2">
    <source>
        <dbReference type="ARBA" id="ARBA00023015"/>
    </source>
</evidence>
<dbReference type="Pfam" id="PF00010">
    <property type="entry name" value="HLH"/>
    <property type="match status" value="1"/>
</dbReference>
<protein>
    <recommendedName>
        <fullName evidence="6">BHLH domain-containing protein</fullName>
    </recommendedName>
</protein>
<evidence type="ECO:0000259" key="6">
    <source>
        <dbReference type="PROSITE" id="PS50888"/>
    </source>
</evidence>
<keyword evidence="2" id="KW-0805">Transcription regulation</keyword>
<keyword evidence="8" id="KW-1185">Reference proteome</keyword>
<feature type="domain" description="BHLH" evidence="6">
    <location>
        <begin position="159"/>
        <end position="208"/>
    </location>
</feature>
<dbReference type="InterPro" id="IPR051358">
    <property type="entry name" value="TF_AMS/ICE1/BHLH6-like"/>
</dbReference>
<gene>
    <name evidence="7" type="ORF">H6P81_010765</name>
</gene>
<dbReference type="EMBL" id="JAINDJ010000004">
    <property type="protein sequence ID" value="KAG9450800.1"/>
    <property type="molecule type" value="Genomic_DNA"/>
</dbReference>
<accession>A0AAV7EPQ1</accession>
<feature type="compositionally biased region" description="Acidic residues" evidence="5">
    <location>
        <begin position="132"/>
        <end position="152"/>
    </location>
</feature>
<feature type="compositionally biased region" description="Polar residues" evidence="5">
    <location>
        <begin position="75"/>
        <end position="85"/>
    </location>
</feature>
<dbReference type="InterPro" id="IPR011598">
    <property type="entry name" value="bHLH_dom"/>
</dbReference>
<feature type="region of interest" description="Disordered" evidence="5">
    <location>
        <begin position="63"/>
        <end position="170"/>
    </location>
</feature>
<name>A0AAV7EPQ1_ARIFI</name>
<dbReference type="Proteomes" id="UP000825729">
    <property type="component" value="Unassembled WGS sequence"/>
</dbReference>
<evidence type="ECO:0000256" key="3">
    <source>
        <dbReference type="ARBA" id="ARBA00023163"/>
    </source>
</evidence>
<dbReference type="SUPFAM" id="SSF47459">
    <property type="entry name" value="HLH, helix-loop-helix DNA-binding domain"/>
    <property type="match status" value="1"/>
</dbReference>
<organism evidence="7 8">
    <name type="scientific">Aristolochia fimbriata</name>
    <name type="common">White veined hardy Dutchman's pipe vine</name>
    <dbReference type="NCBI Taxonomy" id="158543"/>
    <lineage>
        <taxon>Eukaryota</taxon>
        <taxon>Viridiplantae</taxon>
        <taxon>Streptophyta</taxon>
        <taxon>Embryophyta</taxon>
        <taxon>Tracheophyta</taxon>
        <taxon>Spermatophyta</taxon>
        <taxon>Magnoliopsida</taxon>
        <taxon>Magnoliidae</taxon>
        <taxon>Piperales</taxon>
        <taxon>Aristolochiaceae</taxon>
        <taxon>Aristolochia</taxon>
    </lineage>
</organism>
<evidence type="ECO:0000313" key="8">
    <source>
        <dbReference type="Proteomes" id="UP000825729"/>
    </source>
</evidence>
<dbReference type="GO" id="GO:0005634">
    <property type="term" value="C:nucleus"/>
    <property type="evidence" value="ECO:0007669"/>
    <property type="project" value="UniProtKB-SubCell"/>
</dbReference>
<evidence type="ECO:0000256" key="1">
    <source>
        <dbReference type="ARBA" id="ARBA00004123"/>
    </source>
</evidence>
<feature type="compositionally biased region" description="Basic and acidic residues" evidence="5">
    <location>
        <begin position="115"/>
        <end position="126"/>
    </location>
</feature>
<comment type="caution">
    <text evidence="7">The sequence shown here is derived from an EMBL/GenBank/DDBJ whole genome shotgun (WGS) entry which is preliminary data.</text>
</comment>
<evidence type="ECO:0000256" key="5">
    <source>
        <dbReference type="SAM" id="MobiDB-lite"/>
    </source>
</evidence>
<sequence length="356" mass="40220">MEEIEGFLMEDLPDFSILGAGLDSGVDGWWGFQMLSEDMDLVGFTENREDDECVMLDPFQGSNAASSEQMEEAFQGSTNDGVSSEQSEEPFQGRTNAASPDQKKEYNQEEPFTIHQREKQGSREQEEVVLNMEEEEDFFFNGNDDEEEEEESDDRKSSGSSSKNLISERNRRKRLNQQLFTLRSLVPNITKMDKRSILVDALAYLQGILKQTEAEMTNFNLEYSDSSIAGEAIVLDEPVVEEEPPLLLLPHDPQPQECFRPPIPTITQVDAEMLDADRFILKITCNRAIGALGQVQKVIECLGLEITLVSVSELGQDYCLTMAFLRAKKKGVVTVEKLKNRVKVIAKKMRFHLLGL</sequence>
<dbReference type="Gene3D" id="4.10.280.10">
    <property type="entry name" value="Helix-loop-helix DNA-binding domain"/>
    <property type="match status" value="1"/>
</dbReference>
<dbReference type="AlphaFoldDB" id="A0AAV7EPQ1"/>
<evidence type="ECO:0000256" key="4">
    <source>
        <dbReference type="ARBA" id="ARBA00023242"/>
    </source>
</evidence>
<dbReference type="GO" id="GO:0003700">
    <property type="term" value="F:DNA-binding transcription factor activity"/>
    <property type="evidence" value="ECO:0007669"/>
    <property type="project" value="TreeGrafter"/>
</dbReference>
<keyword evidence="4" id="KW-0539">Nucleus</keyword>
<dbReference type="SMART" id="SM00353">
    <property type="entry name" value="HLH"/>
    <property type="match status" value="1"/>
</dbReference>
<proteinExistence type="predicted"/>
<dbReference type="GO" id="GO:0043565">
    <property type="term" value="F:sequence-specific DNA binding"/>
    <property type="evidence" value="ECO:0007669"/>
    <property type="project" value="TreeGrafter"/>
</dbReference>